<accession>I0GRH9</accession>
<name>I0GRH9_SELRL</name>
<dbReference type="AlphaFoldDB" id="I0GRH9"/>
<protein>
    <submittedName>
        <fullName evidence="1">Uncharacterized protein</fullName>
    </submittedName>
</protein>
<dbReference type="eggNOG" id="COG3023">
    <property type="taxonomic scope" value="Bacteria"/>
</dbReference>
<organism evidence="1 2">
    <name type="scientific">Selenomonas ruminantium subsp. lactilytica (strain NBRC 103574 / TAM6421)</name>
    <dbReference type="NCBI Taxonomy" id="927704"/>
    <lineage>
        <taxon>Bacteria</taxon>
        <taxon>Bacillati</taxon>
        <taxon>Bacillota</taxon>
        <taxon>Negativicutes</taxon>
        <taxon>Selenomonadales</taxon>
        <taxon>Selenomonadaceae</taxon>
        <taxon>Selenomonas</taxon>
    </lineage>
</organism>
<dbReference type="KEGG" id="sri:SELR_16580"/>
<proteinExistence type="predicted"/>
<reference evidence="1 2" key="1">
    <citation type="submission" date="2011-10" db="EMBL/GenBank/DDBJ databases">
        <title>Whole genome sequence of Selenomonas ruminantium subsp. lactilytica TAM6421.</title>
        <authorList>
            <person name="Oguchi A."/>
            <person name="Ankai A."/>
            <person name="Kaneko J."/>
            <person name="Yamada-Narita S."/>
            <person name="Fukui S."/>
            <person name="Takahashi M."/>
            <person name="Onodera T."/>
            <person name="Kojima S."/>
            <person name="Fushimi T."/>
            <person name="Abe N."/>
            <person name="Kamio Y."/>
            <person name="Yamazaki S."/>
            <person name="Fujita N."/>
        </authorList>
    </citation>
    <scope>NUCLEOTIDE SEQUENCE [LARGE SCALE GENOMIC DNA]</scope>
    <source>
        <strain evidence="2">NBRC 103574 / TAM6421</strain>
    </source>
</reference>
<evidence type="ECO:0000313" key="1">
    <source>
        <dbReference type="EMBL" id="BAL83366.1"/>
    </source>
</evidence>
<dbReference type="EMBL" id="AP012292">
    <property type="protein sequence ID" value="BAL83366.1"/>
    <property type="molecule type" value="Genomic_DNA"/>
</dbReference>
<gene>
    <name evidence="1" type="ordered locus">SELR_16580</name>
</gene>
<evidence type="ECO:0000313" key="2">
    <source>
        <dbReference type="Proteomes" id="UP000007887"/>
    </source>
</evidence>
<dbReference type="Proteomes" id="UP000007887">
    <property type="component" value="Chromosome"/>
</dbReference>
<dbReference type="PATRIC" id="fig|927704.6.peg.1715"/>
<dbReference type="HOGENOM" id="CLU_3332886_0_0_9"/>
<sequence>MLDILETGLEFTSLSERSYTDMIVIHHTGSPDMDASAE</sequence>